<gene>
    <name evidence="1" type="ORF">BOVATA_025170</name>
</gene>
<evidence type="ECO:0000313" key="1">
    <source>
        <dbReference type="EMBL" id="GBE61024.1"/>
    </source>
</evidence>
<dbReference type="AlphaFoldDB" id="A0A2H6KDH0"/>
<keyword evidence="1" id="KW-0969">Cilium</keyword>
<comment type="caution">
    <text evidence="1">The sequence shown here is derived from an EMBL/GenBank/DDBJ whole genome shotgun (WGS) entry which is preliminary data.</text>
</comment>
<sequence>MNYAALKQTAKLATELEPQFLPEEECVLGDLSVGRVGVVQGLLKHRLKGLASLLARGMVLHLLVGHQGLGVDAAGNGVAGGHQVVHVDVLHEGLDAQALLHLLLAHVTGDLERVLVDTGHQAVGVWAALARALVAVDDDALAARTTAREHDYDAAGFHKLGHPTTEVNHRYNDVQ</sequence>
<name>A0A2H6KDH0_9APIC</name>
<dbReference type="VEuPathDB" id="PiroplasmaDB:BOVATA_025170"/>
<dbReference type="GeneID" id="39874794"/>
<reference evidence="1 2" key="1">
    <citation type="journal article" date="2017" name="BMC Genomics">
        <title>Whole-genome assembly of Babesia ovata and comparative genomics between closely related pathogens.</title>
        <authorList>
            <person name="Yamagishi J."/>
            <person name="Asada M."/>
            <person name="Hakimi H."/>
            <person name="Tanaka T.Q."/>
            <person name="Sugimoto C."/>
            <person name="Kawazu S."/>
        </authorList>
    </citation>
    <scope>NUCLEOTIDE SEQUENCE [LARGE SCALE GENOMIC DNA]</scope>
    <source>
        <strain evidence="1 2">Miyake</strain>
    </source>
</reference>
<accession>A0A2H6KDH0</accession>
<organism evidence="1 2">
    <name type="scientific">Babesia ovata</name>
    <dbReference type="NCBI Taxonomy" id="189622"/>
    <lineage>
        <taxon>Eukaryota</taxon>
        <taxon>Sar</taxon>
        <taxon>Alveolata</taxon>
        <taxon>Apicomplexa</taxon>
        <taxon>Aconoidasida</taxon>
        <taxon>Piroplasmida</taxon>
        <taxon>Babesiidae</taxon>
        <taxon>Babesia</taxon>
    </lineage>
</organism>
<evidence type="ECO:0000313" key="2">
    <source>
        <dbReference type="Proteomes" id="UP000236319"/>
    </source>
</evidence>
<dbReference type="Proteomes" id="UP000236319">
    <property type="component" value="Unassembled WGS sequence"/>
</dbReference>
<keyword evidence="1" id="KW-0966">Cell projection</keyword>
<keyword evidence="1" id="KW-0282">Flagellum</keyword>
<dbReference type="EMBL" id="BDSA01000002">
    <property type="protein sequence ID" value="GBE61024.1"/>
    <property type="molecule type" value="Genomic_DNA"/>
</dbReference>
<dbReference type="RefSeq" id="XP_028867267.1">
    <property type="nucleotide sequence ID" value="XM_029011434.1"/>
</dbReference>
<keyword evidence="2" id="KW-1185">Reference proteome</keyword>
<protein>
    <submittedName>
        <fullName evidence="1">Flagellar export ATPase, putative</fullName>
    </submittedName>
</protein>
<proteinExistence type="predicted"/>